<evidence type="ECO:0000259" key="2">
    <source>
        <dbReference type="SMART" id="SM01321"/>
    </source>
</evidence>
<dbReference type="PANTHER" id="PTHR36966:SF1">
    <property type="entry name" value="REP-ASSOCIATED TYROSINE TRANSPOSASE"/>
    <property type="match status" value="1"/>
</dbReference>
<evidence type="ECO:0000256" key="1">
    <source>
        <dbReference type="SAM" id="MobiDB-lite"/>
    </source>
</evidence>
<feature type="compositionally biased region" description="Basic and acidic residues" evidence="1">
    <location>
        <begin position="113"/>
        <end position="122"/>
    </location>
</feature>
<accession>A0A2T0X484</accession>
<protein>
    <submittedName>
        <fullName evidence="3">Putative transposase</fullName>
    </submittedName>
</protein>
<reference evidence="3 4" key="1">
    <citation type="submission" date="2018-03" db="EMBL/GenBank/DDBJ databases">
        <title>Genomic Encyclopedia of Archaeal and Bacterial Type Strains, Phase II (KMG-II): from individual species to whole genera.</title>
        <authorList>
            <person name="Goeker M."/>
        </authorList>
    </citation>
    <scope>NUCLEOTIDE SEQUENCE [LARGE SCALE GENOMIC DNA]</scope>
    <source>
        <strain evidence="3 4">DSM 29318</strain>
    </source>
</reference>
<feature type="region of interest" description="Disordered" evidence="1">
    <location>
        <begin position="99"/>
        <end position="132"/>
    </location>
</feature>
<dbReference type="EMBL" id="PVTT01000002">
    <property type="protein sequence ID" value="PRY93752.1"/>
    <property type="molecule type" value="Genomic_DNA"/>
</dbReference>
<dbReference type="GO" id="GO:0006313">
    <property type="term" value="P:DNA transposition"/>
    <property type="evidence" value="ECO:0007669"/>
    <property type="project" value="InterPro"/>
</dbReference>
<dbReference type="GO" id="GO:0004803">
    <property type="term" value="F:transposase activity"/>
    <property type="evidence" value="ECO:0007669"/>
    <property type="project" value="InterPro"/>
</dbReference>
<dbReference type="InterPro" id="IPR002686">
    <property type="entry name" value="Transposase_17"/>
</dbReference>
<dbReference type="RefSeq" id="WP_106161320.1">
    <property type="nucleotide sequence ID" value="NZ_PVTT01000002.1"/>
</dbReference>
<name>A0A2T0X484_9RHOB</name>
<dbReference type="SMART" id="SM01321">
    <property type="entry name" value="Y1_Tnp"/>
    <property type="match status" value="1"/>
</dbReference>
<gene>
    <name evidence="3" type="ORF">BCF33_2636</name>
</gene>
<dbReference type="SUPFAM" id="SSF143422">
    <property type="entry name" value="Transposase IS200-like"/>
    <property type="match status" value="1"/>
</dbReference>
<proteinExistence type="predicted"/>
<organism evidence="3 4">
    <name type="scientific">Hasllibacter halocynthiae</name>
    <dbReference type="NCBI Taxonomy" id="595589"/>
    <lineage>
        <taxon>Bacteria</taxon>
        <taxon>Pseudomonadati</taxon>
        <taxon>Pseudomonadota</taxon>
        <taxon>Alphaproteobacteria</taxon>
        <taxon>Rhodobacterales</taxon>
        <taxon>Roseobacteraceae</taxon>
        <taxon>Hasllibacter</taxon>
    </lineage>
</organism>
<keyword evidence="4" id="KW-1185">Reference proteome</keyword>
<evidence type="ECO:0000313" key="4">
    <source>
        <dbReference type="Proteomes" id="UP000238801"/>
    </source>
</evidence>
<dbReference type="PANTHER" id="PTHR36966">
    <property type="entry name" value="REP-ASSOCIATED TYROSINE TRANSPOSASE"/>
    <property type="match status" value="1"/>
</dbReference>
<evidence type="ECO:0000313" key="3">
    <source>
        <dbReference type="EMBL" id="PRY93752.1"/>
    </source>
</evidence>
<dbReference type="OrthoDB" id="9794403at2"/>
<comment type="caution">
    <text evidence="3">The sequence shown here is derived from an EMBL/GenBank/DDBJ whole genome shotgun (WGS) entry which is preliminary data.</text>
</comment>
<dbReference type="GO" id="GO:0043565">
    <property type="term" value="F:sequence-specific DNA binding"/>
    <property type="evidence" value="ECO:0007669"/>
    <property type="project" value="TreeGrafter"/>
</dbReference>
<sequence>MPNYRRPRVPGASVFATVCLARRGSWLLVEEVARLRTAVRATLAERLVGVAAWVVLPDHMHFVWDLPEGDSDYAVRIGAMKARFSASLRRDCRRSGFSPTSFDGGTGGVGLKPDLRWGDGRATRRPLGRPRAERREAGIWQRRFYEHHLRGEEERAAAVAYCDRNPARHGLVEDARDWPFSTAWRGRGERRAPVRWDGTFAIGSEADERA</sequence>
<dbReference type="InterPro" id="IPR036515">
    <property type="entry name" value="Transposase_17_sf"/>
</dbReference>
<dbReference type="Gene3D" id="3.30.70.1290">
    <property type="entry name" value="Transposase IS200-like"/>
    <property type="match status" value="1"/>
</dbReference>
<feature type="domain" description="Transposase IS200-like" evidence="2">
    <location>
        <begin position="9"/>
        <end position="165"/>
    </location>
</feature>
<dbReference type="Proteomes" id="UP000238801">
    <property type="component" value="Unassembled WGS sequence"/>
</dbReference>
<dbReference type="InterPro" id="IPR052715">
    <property type="entry name" value="RAYT_transposase"/>
</dbReference>
<dbReference type="AlphaFoldDB" id="A0A2T0X484"/>